<dbReference type="PANTHER" id="PTHR15364">
    <property type="entry name" value="2'-DEOXYNUCLEOSIDE 5'-PHOSPHATE N-HYDROLASE 1"/>
    <property type="match status" value="1"/>
</dbReference>
<evidence type="ECO:0000259" key="1">
    <source>
        <dbReference type="Pfam" id="PF00294"/>
    </source>
</evidence>
<organism evidence="2 3">
    <name type="scientific">Faucicola osloensis</name>
    <name type="common">Moraxella osloensis</name>
    <dbReference type="NCBI Taxonomy" id="34062"/>
    <lineage>
        <taxon>Bacteria</taxon>
        <taxon>Pseudomonadati</taxon>
        <taxon>Pseudomonadota</taxon>
        <taxon>Gammaproteobacteria</taxon>
        <taxon>Moraxellales</taxon>
        <taxon>Moraxellaceae</taxon>
        <taxon>Faucicola</taxon>
    </lineage>
</organism>
<gene>
    <name evidence="2" type="ORF">NP7_11060</name>
</gene>
<dbReference type="InterPro" id="IPR007710">
    <property type="entry name" value="Nucleoside_deoxyribTrfase"/>
</dbReference>
<dbReference type="Pfam" id="PF00294">
    <property type="entry name" value="PfkB"/>
    <property type="match status" value="1"/>
</dbReference>
<sequence>MHQQQISIIGGTYVEHCTLPQWYETYGSGSRAVSTLLALGCKVDFYSYLSVESEAILNARAYAHPDQLNIYVTPIEQSVVFDYLYPLGIPSIPKFSIDVTPIHVNKDSYNFLVFGMLEADAIIHGNKVVYDPQHPDAPKFFYENGSTAKQLALVLNAHEALKLVPYSIASEGIDAVGNNLLKHADTVVIKLGAEGVAVFDKGLKERQHIPCYQTTSVWKIGTGDVFSASFAYAWIVKDMISFEAAQFATKATAYYAQTQGFANEFQINHLSYPTVSAKLPKNIYLAGPFFNLQQLWLVNECRRNLYEFGFKVFSPYHDIGMGTAEQVVSKDLAAIDHCDLLFALLDDMDPGTLFEIGYAKAQGKTVIIYTSQTDNESLKMMDGSQCLIFHDLTTAIYSACWESDK</sequence>
<dbReference type="Proteomes" id="UP000229340">
    <property type="component" value="Plasmid pNP7-2"/>
</dbReference>
<dbReference type="SUPFAM" id="SSF53613">
    <property type="entry name" value="Ribokinase-like"/>
    <property type="match status" value="1"/>
</dbReference>
<dbReference type="InterPro" id="IPR051239">
    <property type="entry name" value="2'-dNMP_N-hydrolase"/>
</dbReference>
<geneLocation type="plasmid" evidence="3">
    <name>pnp7-2</name>
</geneLocation>
<reference evidence="3" key="1">
    <citation type="submission" date="2017-10" db="EMBL/GenBank/DDBJ databases">
        <title>Complete genome sequence of Moraxella osloensis NP7 isolated from human skin.</title>
        <authorList>
            <person name="Lee K."/>
            <person name="Lim J.Y."/>
            <person name="Hwang I."/>
        </authorList>
    </citation>
    <scope>NUCLEOTIDE SEQUENCE [LARGE SCALE GENOMIC DNA]</scope>
    <source>
        <strain evidence="3">NP7</strain>
        <plasmid evidence="3">pnp7-2</plasmid>
    </source>
</reference>
<protein>
    <submittedName>
        <fullName evidence="2">Nucleoside 2-deoxyribosyltransferase</fullName>
    </submittedName>
</protein>
<keyword evidence="2" id="KW-0808">Transferase</keyword>
<dbReference type="SUPFAM" id="SSF52309">
    <property type="entry name" value="N-(deoxy)ribosyltransferase-like"/>
    <property type="match status" value="1"/>
</dbReference>
<dbReference type="Gene3D" id="3.40.50.450">
    <property type="match status" value="1"/>
</dbReference>
<dbReference type="GO" id="GO:0070694">
    <property type="term" value="F:5-hydroxymethyl-dUMP N-hydrolase activity"/>
    <property type="evidence" value="ECO:0007669"/>
    <property type="project" value="TreeGrafter"/>
</dbReference>
<accession>A0A2D2LY18</accession>
<dbReference type="Gene3D" id="3.40.1190.20">
    <property type="match status" value="1"/>
</dbReference>
<name>A0A2D2LY18_FAUOS</name>
<dbReference type="InterPro" id="IPR011611">
    <property type="entry name" value="PfkB_dom"/>
</dbReference>
<dbReference type="AlphaFoldDB" id="A0A2D2LY18"/>
<dbReference type="PANTHER" id="PTHR15364:SF0">
    <property type="entry name" value="2'-DEOXYNUCLEOSIDE 5'-PHOSPHATE N-HYDROLASE 1"/>
    <property type="match status" value="1"/>
</dbReference>
<evidence type="ECO:0000313" key="2">
    <source>
        <dbReference type="EMBL" id="ATR79886.1"/>
    </source>
</evidence>
<keyword evidence="2" id="KW-0614">Plasmid</keyword>
<feature type="domain" description="Carbohydrate kinase PfkB" evidence="1">
    <location>
        <begin position="152"/>
        <end position="261"/>
    </location>
</feature>
<dbReference type="InterPro" id="IPR029056">
    <property type="entry name" value="Ribokinase-like"/>
</dbReference>
<dbReference type="GO" id="GO:0009159">
    <property type="term" value="P:deoxyribonucleoside monophosphate catabolic process"/>
    <property type="evidence" value="ECO:0007669"/>
    <property type="project" value="TreeGrafter"/>
</dbReference>
<dbReference type="GO" id="GO:0016740">
    <property type="term" value="F:transferase activity"/>
    <property type="evidence" value="ECO:0007669"/>
    <property type="project" value="UniProtKB-KW"/>
</dbReference>
<dbReference type="RefSeq" id="WP_100271214.1">
    <property type="nucleotide sequence ID" value="NZ_CP024445.1"/>
</dbReference>
<proteinExistence type="predicted"/>
<evidence type="ECO:0000313" key="3">
    <source>
        <dbReference type="Proteomes" id="UP000229340"/>
    </source>
</evidence>
<dbReference type="EMBL" id="CP024445">
    <property type="protein sequence ID" value="ATR79886.1"/>
    <property type="molecule type" value="Genomic_DNA"/>
</dbReference>
<dbReference type="Pfam" id="PF05014">
    <property type="entry name" value="Nuc_deoxyrib_tr"/>
    <property type="match status" value="1"/>
</dbReference>